<evidence type="ECO:0000256" key="6">
    <source>
        <dbReference type="SAM" id="Phobius"/>
    </source>
</evidence>
<evidence type="ECO:0000256" key="5">
    <source>
        <dbReference type="ARBA" id="ARBA00023136"/>
    </source>
</evidence>
<feature type="transmembrane region" description="Helical" evidence="6">
    <location>
        <begin position="202"/>
        <end position="226"/>
    </location>
</feature>
<keyword evidence="3 6" id="KW-0812">Transmembrane</keyword>
<dbReference type="EMBL" id="BMHV01000013">
    <property type="protein sequence ID" value="GGF66079.1"/>
    <property type="molecule type" value="Genomic_DNA"/>
</dbReference>
<dbReference type="GO" id="GO:0005886">
    <property type="term" value="C:plasma membrane"/>
    <property type="evidence" value="ECO:0007669"/>
    <property type="project" value="UniProtKB-SubCell"/>
</dbReference>
<evidence type="ECO:0000259" key="7">
    <source>
        <dbReference type="Pfam" id="PF01292"/>
    </source>
</evidence>
<dbReference type="Pfam" id="PF09626">
    <property type="entry name" value="DHC"/>
    <property type="match status" value="1"/>
</dbReference>
<evidence type="ECO:0000313" key="8">
    <source>
        <dbReference type="EMBL" id="GGF66079.1"/>
    </source>
</evidence>
<evidence type="ECO:0000256" key="1">
    <source>
        <dbReference type="ARBA" id="ARBA00004651"/>
    </source>
</evidence>
<protein>
    <submittedName>
        <fullName evidence="8">Cytochrome b</fullName>
    </submittedName>
</protein>
<feature type="domain" description="Cytochrome b561 bacterial/Ni-hydrogenase" evidence="7">
    <location>
        <begin position="17"/>
        <end position="192"/>
    </location>
</feature>
<keyword evidence="5 6" id="KW-0472">Membrane</keyword>
<keyword evidence="4 6" id="KW-1133">Transmembrane helix</keyword>
<feature type="transmembrane region" description="Helical" evidence="6">
    <location>
        <begin position="108"/>
        <end position="131"/>
    </location>
</feature>
<dbReference type="InterPro" id="IPR018588">
    <property type="entry name" value="Dihaem_cytochrome-c"/>
</dbReference>
<dbReference type="PANTHER" id="PTHR30485:SF2">
    <property type="entry name" value="BLL0597 PROTEIN"/>
    <property type="match status" value="1"/>
</dbReference>
<dbReference type="AlphaFoldDB" id="A0A917FBU3"/>
<reference evidence="8" key="1">
    <citation type="journal article" date="2014" name="Int. J. Syst. Evol. Microbiol.">
        <title>Complete genome sequence of Corynebacterium casei LMG S-19264T (=DSM 44701T), isolated from a smear-ripened cheese.</title>
        <authorList>
            <consortium name="US DOE Joint Genome Institute (JGI-PGF)"/>
            <person name="Walter F."/>
            <person name="Albersmeier A."/>
            <person name="Kalinowski J."/>
            <person name="Ruckert C."/>
        </authorList>
    </citation>
    <scope>NUCLEOTIDE SEQUENCE</scope>
    <source>
        <strain evidence="8">CGMCC 1.15254</strain>
    </source>
</reference>
<dbReference type="RefSeq" id="WP_188664438.1">
    <property type="nucleotide sequence ID" value="NZ_BMHV01000013.1"/>
</dbReference>
<feature type="transmembrane region" description="Helical" evidence="6">
    <location>
        <begin position="54"/>
        <end position="74"/>
    </location>
</feature>
<dbReference type="GO" id="GO:0020037">
    <property type="term" value="F:heme binding"/>
    <property type="evidence" value="ECO:0007669"/>
    <property type="project" value="TreeGrafter"/>
</dbReference>
<sequence length="372" mass="41067">MALIEQNKMPKEGAVIWDFPLRFFHWAMVGVVAIAALTGYLFEGWWLNIHVYAGYALLCLLLFRLVWGFMGSYYSRFHHFPLARGEVIAHIKSLLKGRSKEYVGHNPVGAWMIVILLSTLVLLVLSGLFVWGGQENSGPLASVASYGIGKASEEVHEVLAGLLMAAIAFHVGGVLVENFIFKHPLIKAMITGRKEGAIAQGQVRVAHSVLGIGLFVAIVCGVALWVNAAQGPRFIGAQNATYTQECGDCHLAYHPSMRTGDSWQKMLLSLENHYGEDASLTPKKRAEILAYLQENNATTFDTKVAHKIGRIETASLRMTDTRYWQKKHDDFKPATFTHAEIGSKVNCNACHQDAADGRFSESAIKLPKGVKK</sequence>
<evidence type="ECO:0000313" key="9">
    <source>
        <dbReference type="Proteomes" id="UP000632498"/>
    </source>
</evidence>
<feature type="transmembrane region" description="Helical" evidence="6">
    <location>
        <begin position="158"/>
        <end position="181"/>
    </location>
</feature>
<accession>A0A917FBU3</accession>
<keyword evidence="2" id="KW-1003">Cell membrane</keyword>
<dbReference type="Proteomes" id="UP000632498">
    <property type="component" value="Unassembled WGS sequence"/>
</dbReference>
<dbReference type="InterPro" id="IPR051542">
    <property type="entry name" value="Hydrogenase_cytochrome"/>
</dbReference>
<dbReference type="Gene3D" id="1.20.950.20">
    <property type="entry name" value="Transmembrane di-heme cytochromes, Chain C"/>
    <property type="match status" value="1"/>
</dbReference>
<evidence type="ECO:0000256" key="2">
    <source>
        <dbReference type="ARBA" id="ARBA00022475"/>
    </source>
</evidence>
<dbReference type="SUPFAM" id="SSF81342">
    <property type="entry name" value="Transmembrane di-heme cytochromes"/>
    <property type="match status" value="1"/>
</dbReference>
<keyword evidence="9" id="KW-1185">Reference proteome</keyword>
<dbReference type="Pfam" id="PF01292">
    <property type="entry name" value="Ni_hydr_CYTB"/>
    <property type="match status" value="1"/>
</dbReference>
<proteinExistence type="predicted"/>
<evidence type="ECO:0000256" key="4">
    <source>
        <dbReference type="ARBA" id="ARBA00022989"/>
    </source>
</evidence>
<comment type="subcellular location">
    <subcellularLocation>
        <location evidence="1">Cell membrane</location>
        <topology evidence="1">Multi-pass membrane protein</topology>
    </subcellularLocation>
</comment>
<name>A0A917FBU3_9PROT</name>
<dbReference type="InterPro" id="IPR011577">
    <property type="entry name" value="Cyt_b561_bac/Ni-Hgenase"/>
</dbReference>
<comment type="caution">
    <text evidence="8">The sequence shown here is derived from an EMBL/GenBank/DDBJ whole genome shotgun (WGS) entry which is preliminary data.</text>
</comment>
<gene>
    <name evidence="8" type="ORF">GCM10011332_20160</name>
</gene>
<reference evidence="8" key="2">
    <citation type="submission" date="2020-09" db="EMBL/GenBank/DDBJ databases">
        <authorList>
            <person name="Sun Q."/>
            <person name="Zhou Y."/>
        </authorList>
    </citation>
    <scope>NUCLEOTIDE SEQUENCE</scope>
    <source>
        <strain evidence="8">CGMCC 1.15254</strain>
    </source>
</reference>
<evidence type="ECO:0000256" key="3">
    <source>
        <dbReference type="ARBA" id="ARBA00022692"/>
    </source>
</evidence>
<organism evidence="8 9">
    <name type="scientific">Terasakiella brassicae</name>
    <dbReference type="NCBI Taxonomy" id="1634917"/>
    <lineage>
        <taxon>Bacteria</taxon>
        <taxon>Pseudomonadati</taxon>
        <taxon>Pseudomonadota</taxon>
        <taxon>Alphaproteobacteria</taxon>
        <taxon>Rhodospirillales</taxon>
        <taxon>Terasakiellaceae</taxon>
        <taxon>Terasakiella</taxon>
    </lineage>
</organism>
<dbReference type="GO" id="GO:0009055">
    <property type="term" value="F:electron transfer activity"/>
    <property type="evidence" value="ECO:0007669"/>
    <property type="project" value="InterPro"/>
</dbReference>
<feature type="transmembrane region" description="Helical" evidence="6">
    <location>
        <begin position="21"/>
        <end position="42"/>
    </location>
</feature>
<dbReference type="InterPro" id="IPR016174">
    <property type="entry name" value="Di-haem_cyt_TM"/>
</dbReference>
<dbReference type="GO" id="GO:0022904">
    <property type="term" value="P:respiratory electron transport chain"/>
    <property type="evidence" value="ECO:0007669"/>
    <property type="project" value="InterPro"/>
</dbReference>
<dbReference type="PANTHER" id="PTHR30485">
    <property type="entry name" value="NI/FE-HYDROGENASE 1 B-TYPE CYTOCHROME SUBUNIT"/>
    <property type="match status" value="1"/>
</dbReference>